<dbReference type="InterPro" id="IPR011701">
    <property type="entry name" value="MFS"/>
</dbReference>
<evidence type="ECO:0000256" key="1">
    <source>
        <dbReference type="ARBA" id="ARBA00004651"/>
    </source>
</evidence>
<name>A0A1E3P2N4_WICAA</name>
<dbReference type="EMBL" id="KV454211">
    <property type="protein sequence ID" value="ODQ59464.1"/>
    <property type="molecule type" value="Genomic_DNA"/>
</dbReference>
<feature type="transmembrane region" description="Helical" evidence="8">
    <location>
        <begin position="326"/>
        <end position="345"/>
    </location>
</feature>
<comment type="subcellular location">
    <subcellularLocation>
        <location evidence="1">Cell membrane</location>
        <topology evidence="1">Multi-pass membrane protein</topology>
    </subcellularLocation>
</comment>
<feature type="transmembrane region" description="Helical" evidence="8">
    <location>
        <begin position="457"/>
        <end position="479"/>
    </location>
</feature>
<evidence type="ECO:0000256" key="5">
    <source>
        <dbReference type="ARBA" id="ARBA00022989"/>
    </source>
</evidence>
<gene>
    <name evidence="9" type="ORF">WICANDRAFT_56196</name>
</gene>
<proteinExistence type="inferred from homology"/>
<feature type="transmembrane region" description="Helical" evidence="8">
    <location>
        <begin position="422"/>
        <end position="445"/>
    </location>
</feature>
<dbReference type="GeneID" id="30200019"/>
<feature type="transmembrane region" description="Helical" evidence="8">
    <location>
        <begin position="365"/>
        <end position="386"/>
    </location>
</feature>
<evidence type="ECO:0000256" key="8">
    <source>
        <dbReference type="SAM" id="Phobius"/>
    </source>
</evidence>
<dbReference type="FunFam" id="1.20.1250.20:FF:000386">
    <property type="entry name" value="MFS general substrate transporter"/>
    <property type="match status" value="1"/>
</dbReference>
<feature type="transmembrane region" description="Helical" evidence="8">
    <location>
        <begin position="86"/>
        <end position="104"/>
    </location>
</feature>
<keyword evidence="3" id="KW-1003">Cell membrane</keyword>
<evidence type="ECO:0000256" key="4">
    <source>
        <dbReference type="ARBA" id="ARBA00022692"/>
    </source>
</evidence>
<dbReference type="Pfam" id="PF07690">
    <property type="entry name" value="MFS_1"/>
    <property type="match status" value="1"/>
</dbReference>
<dbReference type="GO" id="GO:0022857">
    <property type="term" value="F:transmembrane transporter activity"/>
    <property type="evidence" value="ECO:0007669"/>
    <property type="project" value="InterPro"/>
</dbReference>
<feature type="transmembrane region" description="Helical" evidence="8">
    <location>
        <begin position="220"/>
        <end position="237"/>
    </location>
</feature>
<comment type="similarity">
    <text evidence="7">Belongs to the major facilitator superfamily. Allantoate permease family.</text>
</comment>
<feature type="transmembrane region" description="Helical" evidence="8">
    <location>
        <begin position="136"/>
        <end position="153"/>
    </location>
</feature>
<dbReference type="STRING" id="683960.A0A1E3P2N4"/>
<evidence type="ECO:0000256" key="6">
    <source>
        <dbReference type="ARBA" id="ARBA00023136"/>
    </source>
</evidence>
<keyword evidence="2" id="KW-0813">Transport</keyword>
<feature type="transmembrane region" description="Helical" evidence="8">
    <location>
        <begin position="160"/>
        <end position="178"/>
    </location>
</feature>
<dbReference type="Gene3D" id="1.20.1250.20">
    <property type="entry name" value="MFS general substrate transporter like domains"/>
    <property type="match status" value="1"/>
</dbReference>
<keyword evidence="5 8" id="KW-1133">Transmembrane helix</keyword>
<evidence type="ECO:0008006" key="11">
    <source>
        <dbReference type="Google" id="ProtNLM"/>
    </source>
</evidence>
<dbReference type="OrthoDB" id="3639251at2759"/>
<accession>A0A1E3P2N4</accession>
<dbReference type="InterPro" id="IPR036259">
    <property type="entry name" value="MFS_trans_sf"/>
</dbReference>
<feature type="transmembrane region" description="Helical" evidence="8">
    <location>
        <begin position="398"/>
        <end position="416"/>
    </location>
</feature>
<keyword evidence="4 8" id="KW-0812">Transmembrane</keyword>
<protein>
    <recommendedName>
        <fullName evidence="11">Major facilitator superfamily (MFS) profile domain-containing protein</fullName>
    </recommendedName>
</protein>
<organism evidence="9 10">
    <name type="scientific">Wickerhamomyces anomalus (strain ATCC 58044 / CBS 1984 / NCYC 433 / NRRL Y-366-8)</name>
    <name type="common">Yeast</name>
    <name type="synonym">Hansenula anomala</name>
    <dbReference type="NCBI Taxonomy" id="683960"/>
    <lineage>
        <taxon>Eukaryota</taxon>
        <taxon>Fungi</taxon>
        <taxon>Dikarya</taxon>
        <taxon>Ascomycota</taxon>
        <taxon>Saccharomycotina</taxon>
        <taxon>Saccharomycetes</taxon>
        <taxon>Phaffomycetales</taxon>
        <taxon>Wickerhamomycetaceae</taxon>
        <taxon>Wickerhamomyces</taxon>
    </lineage>
</organism>
<dbReference type="FunFam" id="1.20.1250.20:FF:000065">
    <property type="entry name" value="Putative MFS pantothenate transporter"/>
    <property type="match status" value="1"/>
</dbReference>
<evidence type="ECO:0000313" key="10">
    <source>
        <dbReference type="Proteomes" id="UP000094112"/>
    </source>
</evidence>
<dbReference type="SUPFAM" id="SSF103473">
    <property type="entry name" value="MFS general substrate transporter"/>
    <property type="match status" value="1"/>
</dbReference>
<reference evidence="9 10" key="1">
    <citation type="journal article" date="2016" name="Proc. Natl. Acad. Sci. U.S.A.">
        <title>Comparative genomics of biotechnologically important yeasts.</title>
        <authorList>
            <person name="Riley R."/>
            <person name="Haridas S."/>
            <person name="Wolfe K.H."/>
            <person name="Lopes M.R."/>
            <person name="Hittinger C.T."/>
            <person name="Goeker M."/>
            <person name="Salamov A.A."/>
            <person name="Wisecaver J.H."/>
            <person name="Long T.M."/>
            <person name="Calvey C.H."/>
            <person name="Aerts A.L."/>
            <person name="Barry K.W."/>
            <person name="Choi C."/>
            <person name="Clum A."/>
            <person name="Coughlan A.Y."/>
            <person name="Deshpande S."/>
            <person name="Douglass A.P."/>
            <person name="Hanson S.J."/>
            <person name="Klenk H.-P."/>
            <person name="LaButti K.M."/>
            <person name="Lapidus A."/>
            <person name="Lindquist E.A."/>
            <person name="Lipzen A.M."/>
            <person name="Meier-Kolthoff J.P."/>
            <person name="Ohm R.A."/>
            <person name="Otillar R.P."/>
            <person name="Pangilinan J.L."/>
            <person name="Peng Y."/>
            <person name="Rokas A."/>
            <person name="Rosa C.A."/>
            <person name="Scheuner C."/>
            <person name="Sibirny A.A."/>
            <person name="Slot J.C."/>
            <person name="Stielow J.B."/>
            <person name="Sun H."/>
            <person name="Kurtzman C.P."/>
            <person name="Blackwell M."/>
            <person name="Grigoriev I.V."/>
            <person name="Jeffries T.W."/>
        </authorList>
    </citation>
    <scope>NUCLEOTIDE SEQUENCE [LARGE SCALE GENOMIC DNA]</scope>
    <source>
        <strain evidence="10">ATCC 58044 / CBS 1984 / NCYC 433 / NRRL Y-366-8</strain>
    </source>
</reference>
<feature type="transmembrane region" description="Helical" evidence="8">
    <location>
        <begin position="257"/>
        <end position="275"/>
    </location>
</feature>
<dbReference type="Proteomes" id="UP000094112">
    <property type="component" value="Unassembled WGS sequence"/>
</dbReference>
<dbReference type="GO" id="GO:0005886">
    <property type="term" value="C:plasma membrane"/>
    <property type="evidence" value="ECO:0007669"/>
    <property type="project" value="UniProtKB-SubCell"/>
</dbReference>
<feature type="transmembrane region" description="Helical" evidence="8">
    <location>
        <begin position="184"/>
        <end position="208"/>
    </location>
</feature>
<keyword evidence="6 8" id="KW-0472">Membrane</keyword>
<evidence type="ECO:0000256" key="7">
    <source>
        <dbReference type="ARBA" id="ARBA00037968"/>
    </source>
</evidence>
<evidence type="ECO:0000256" key="2">
    <source>
        <dbReference type="ARBA" id="ARBA00022448"/>
    </source>
</evidence>
<dbReference type="PANTHER" id="PTHR43791">
    <property type="entry name" value="PERMEASE-RELATED"/>
    <property type="match status" value="1"/>
</dbReference>
<dbReference type="RefSeq" id="XP_019038671.1">
    <property type="nucleotide sequence ID" value="XM_019182773.1"/>
</dbReference>
<sequence length="554" mass="64206">MALGYKNDYHSQVDHLVAGSDTDSNHGSNGHLKLDGEVDFRDEDEPYIDITVHLTPEELKRRSKWWYKASVFLWDSADKHPKERSFLFKLDFFLMSSAMLGYFIKTLNQSNISTAYVNGMKEHYHMKGNDYNLMNTLWTIGYIIGQIPSNLILHRISARYYLAGLEICWAFLTILMILPKSMSGLYAIRFLIGLTEAGYFPGLEYLIGSWYSSKELNKRSTLFNCAGTAAGLVSGPLQQRILHASFTEGSRWKPFQWMFIFDAVISAPIGFYTLFADPNTPSTTNAWYFSKDDKLVALERRRRIGAQLNTREPYTFKKVKSFFNTWHIWVFPWLFFCFRLINVAYSSNGFQLWMKMDLKLTPYQYNIYPTGINGGGIGFAIICAYLNDYFKNNLTQWFLFFMFISGIVSYAPLAVWDINVGFKWFCFFFYNIVSSCGQSMIFSWVNKNMAYDDMKRNFLVVTTNLVSYIFTAWISLVVFNQDDAPKFRKGYIFESCISVLGLILTATSWILIKRDDEKYLKEHGRPRDIHEGEAELIIEEGNSLEQGTTVSKRK</sequence>
<keyword evidence="10" id="KW-1185">Reference proteome</keyword>
<evidence type="ECO:0000313" key="9">
    <source>
        <dbReference type="EMBL" id="ODQ59464.1"/>
    </source>
</evidence>
<evidence type="ECO:0000256" key="3">
    <source>
        <dbReference type="ARBA" id="ARBA00022475"/>
    </source>
</evidence>
<dbReference type="AlphaFoldDB" id="A0A1E3P2N4"/>
<feature type="transmembrane region" description="Helical" evidence="8">
    <location>
        <begin position="491"/>
        <end position="512"/>
    </location>
</feature>
<dbReference type="PANTHER" id="PTHR43791:SF39">
    <property type="entry name" value="TRANSPORTER LIZ1_SEO1, PUTATIVE (AFU_ORTHOLOGUE AFUA_3G00980)-RELATED"/>
    <property type="match status" value="1"/>
</dbReference>